<dbReference type="InterPro" id="IPR042197">
    <property type="entry name" value="Apaf_helical"/>
</dbReference>
<name>A0A9W6VVG4_9ACTN</name>
<dbReference type="InterPro" id="IPR011990">
    <property type="entry name" value="TPR-like_helical_dom_sf"/>
</dbReference>
<dbReference type="InterPro" id="IPR016032">
    <property type="entry name" value="Sig_transdc_resp-reg_C-effctor"/>
</dbReference>
<keyword evidence="4" id="KW-0804">Transcription</keyword>
<proteinExistence type="inferred from homology"/>
<dbReference type="Gene3D" id="1.10.10.10">
    <property type="entry name" value="Winged helix-like DNA-binding domain superfamily/Winged helix DNA-binding domain"/>
    <property type="match status" value="1"/>
</dbReference>
<evidence type="ECO:0000259" key="6">
    <source>
        <dbReference type="SMART" id="SM01043"/>
    </source>
</evidence>
<dbReference type="InterPro" id="IPR001867">
    <property type="entry name" value="OmpR/PhoB-type_DNA-bd"/>
</dbReference>
<keyword evidence="2" id="KW-0805">Transcription regulation</keyword>
<sequence length="984" mass="106884">MEYRVLGRIDIISAGGELVPVTRPLVRGALFALVLHRNEPLSRERLIDLLWGEGPGPVDRLHSLRDCLWNLRRLLPPQRLVADERGHRLDIVAGRDRVDVERFRQLVREAARTGDDLTAAHLLQDAVGLWGSGRLNELLPATAAMTALVTGLAEEHRGARNALIQVRLRLGQHWDLLPELRAWVSAEPVDEQLWADLMLALYRCGLKTDALGAFTEAREALATAGLTPGNQLHRLRRQIQVDDPELRPEGEGSHQSLLAGALAGHRAKQQILPRQLPPDTLNFTGRGTQAAELIALLSPKPGSLGVPLAEVTGPPGIGKTALAVHVAHAIAHDYPDGQLFLRLGGASDDPARPEKALAEVLRAAGMSPVEVPETRAEREAAYRTHLAGRRLLLVLDDAASPDQVRPLLPGTAGSAVIVTSQRQLVGLAAGQSVNLEPFAVDEAMALLAQIVGRPRMEAEPIAADEVVAACGGLPLAVRIAGERLAARPNWPIAYLARALRDEQRRLDELVAGDLAVRASLALSYGALPPRLQRLFRLLPLAGAGELPGWAADRLVGEPATDAVEVLVDRSLLCTVGMDVLGRPRYRMHDLIRTYATELQTGPDGAVDDTEAAQARLVDGWLELAALADAQLPQLRYLPPRQPAPETAQMPEPLRHMVIAEPESWFMTERENLLAAIHRSCALGQHRTAGRLAQYLAAFLHLNGYHDDAENAWTAITRAAELAGDHDAACDARLRTVLVMVADKKHTARAAEPLRTCLAAFEAAGHLPRLALTYAVRSFCAYLEGDQDQAHADADHGMELARQAGDTHAEFLCLYVLGVSFSERGYYQQGIASSERAVELAEQLGPGYTGTALYALIQSHAAAGQPAQVIQLCRHGLATEAPAGHSISRAFFHQHLGLAYQQLGEHAQAITTLTMAAEQFHTQRNYDQQARCLLALADSYYATGCWHEVFPRLKKSIVLFRKCGSRSQEVKAQEKLAALSQGHGS</sequence>
<evidence type="ECO:0000256" key="2">
    <source>
        <dbReference type="ARBA" id="ARBA00023015"/>
    </source>
</evidence>
<comment type="similarity">
    <text evidence="1">Belongs to the AfsR/DnrI/RedD regulatory family.</text>
</comment>
<dbReference type="Gene3D" id="1.10.8.430">
    <property type="entry name" value="Helical domain of apoptotic protease-activating factors"/>
    <property type="match status" value="1"/>
</dbReference>
<dbReference type="RefSeq" id="WP_285633628.1">
    <property type="nucleotide sequence ID" value="NZ_BSTJ01000015.1"/>
</dbReference>
<dbReference type="InterPro" id="IPR027417">
    <property type="entry name" value="P-loop_NTPase"/>
</dbReference>
<dbReference type="InterPro" id="IPR036388">
    <property type="entry name" value="WH-like_DNA-bd_sf"/>
</dbReference>
<evidence type="ECO:0000313" key="8">
    <source>
        <dbReference type="Proteomes" id="UP001165135"/>
    </source>
</evidence>
<dbReference type="GO" id="GO:0000160">
    <property type="term" value="P:phosphorelay signal transduction system"/>
    <property type="evidence" value="ECO:0007669"/>
    <property type="project" value="InterPro"/>
</dbReference>
<evidence type="ECO:0000259" key="5">
    <source>
        <dbReference type="SMART" id="SM00862"/>
    </source>
</evidence>
<dbReference type="PANTHER" id="PTHR35807">
    <property type="entry name" value="TRANSCRIPTIONAL REGULATOR REDD-RELATED"/>
    <property type="match status" value="1"/>
</dbReference>
<gene>
    <name evidence="7" type="ORF">Airi01_088090</name>
</gene>
<dbReference type="AlphaFoldDB" id="A0A9W6VVG4"/>
<keyword evidence="3" id="KW-0238">DNA-binding</keyword>
<dbReference type="Gene3D" id="1.25.40.10">
    <property type="entry name" value="Tetratricopeptide repeat domain"/>
    <property type="match status" value="3"/>
</dbReference>
<dbReference type="Pfam" id="PF03704">
    <property type="entry name" value="BTAD"/>
    <property type="match status" value="1"/>
</dbReference>
<dbReference type="SUPFAM" id="SSF48452">
    <property type="entry name" value="TPR-like"/>
    <property type="match status" value="3"/>
</dbReference>
<dbReference type="SUPFAM" id="SSF46894">
    <property type="entry name" value="C-terminal effector domain of the bipartite response regulators"/>
    <property type="match status" value="1"/>
</dbReference>
<dbReference type="InterPro" id="IPR051677">
    <property type="entry name" value="AfsR-DnrI-RedD_regulator"/>
</dbReference>
<dbReference type="InterPro" id="IPR019734">
    <property type="entry name" value="TPR_rpt"/>
</dbReference>
<evidence type="ECO:0000256" key="3">
    <source>
        <dbReference type="ARBA" id="ARBA00023125"/>
    </source>
</evidence>
<organism evidence="7 8">
    <name type="scientific">Actinoallomurus iriomotensis</name>
    <dbReference type="NCBI Taxonomy" id="478107"/>
    <lineage>
        <taxon>Bacteria</taxon>
        <taxon>Bacillati</taxon>
        <taxon>Actinomycetota</taxon>
        <taxon>Actinomycetes</taxon>
        <taxon>Streptosporangiales</taxon>
        <taxon>Thermomonosporaceae</taxon>
        <taxon>Actinoallomurus</taxon>
    </lineage>
</organism>
<dbReference type="SUPFAM" id="SSF52540">
    <property type="entry name" value="P-loop containing nucleoside triphosphate hydrolases"/>
    <property type="match status" value="1"/>
</dbReference>
<reference evidence="7" key="1">
    <citation type="submission" date="2023-03" db="EMBL/GenBank/DDBJ databases">
        <title>Actinoallomurus iriomotensis NBRC 103681.</title>
        <authorList>
            <person name="Ichikawa N."/>
            <person name="Sato H."/>
            <person name="Tonouchi N."/>
        </authorList>
    </citation>
    <scope>NUCLEOTIDE SEQUENCE</scope>
    <source>
        <strain evidence="7">NBRC 103681</strain>
    </source>
</reference>
<protein>
    <submittedName>
        <fullName evidence="7">SARP family transcriptional regulator</fullName>
    </submittedName>
</protein>
<dbReference type="Proteomes" id="UP001165135">
    <property type="component" value="Unassembled WGS sequence"/>
</dbReference>
<evidence type="ECO:0000313" key="7">
    <source>
        <dbReference type="EMBL" id="GLY80542.1"/>
    </source>
</evidence>
<dbReference type="CDD" id="cd15831">
    <property type="entry name" value="BTAD"/>
    <property type="match status" value="1"/>
</dbReference>
<dbReference type="SMART" id="SM00028">
    <property type="entry name" value="TPR"/>
    <property type="match status" value="3"/>
</dbReference>
<feature type="domain" description="Bacterial transcriptional activator" evidence="6">
    <location>
        <begin position="98"/>
        <end position="240"/>
    </location>
</feature>
<dbReference type="InterPro" id="IPR005158">
    <property type="entry name" value="BTAD"/>
</dbReference>
<dbReference type="Gene3D" id="3.40.50.300">
    <property type="entry name" value="P-loop containing nucleotide triphosphate hydrolases"/>
    <property type="match status" value="1"/>
</dbReference>
<dbReference type="GO" id="GO:0006355">
    <property type="term" value="P:regulation of DNA-templated transcription"/>
    <property type="evidence" value="ECO:0007669"/>
    <property type="project" value="InterPro"/>
</dbReference>
<accession>A0A9W6VVG4</accession>
<dbReference type="SMART" id="SM00862">
    <property type="entry name" value="Trans_reg_C"/>
    <property type="match status" value="1"/>
</dbReference>
<dbReference type="PANTHER" id="PTHR35807:SF1">
    <property type="entry name" value="TRANSCRIPTIONAL REGULATOR REDD"/>
    <property type="match status" value="1"/>
</dbReference>
<dbReference type="EMBL" id="BSTJ01000015">
    <property type="protein sequence ID" value="GLY80542.1"/>
    <property type="molecule type" value="Genomic_DNA"/>
</dbReference>
<evidence type="ECO:0000256" key="1">
    <source>
        <dbReference type="ARBA" id="ARBA00005820"/>
    </source>
</evidence>
<dbReference type="GO" id="GO:0003677">
    <property type="term" value="F:DNA binding"/>
    <property type="evidence" value="ECO:0007669"/>
    <property type="project" value="UniProtKB-KW"/>
</dbReference>
<evidence type="ECO:0000256" key="4">
    <source>
        <dbReference type="ARBA" id="ARBA00023163"/>
    </source>
</evidence>
<feature type="domain" description="OmpR/PhoB-type" evidence="5">
    <location>
        <begin position="16"/>
        <end position="89"/>
    </location>
</feature>
<comment type="caution">
    <text evidence="7">The sequence shown here is derived from an EMBL/GenBank/DDBJ whole genome shotgun (WGS) entry which is preliminary data.</text>
</comment>
<dbReference type="SMART" id="SM01043">
    <property type="entry name" value="BTAD"/>
    <property type="match status" value="1"/>
</dbReference>
<dbReference type="GO" id="GO:0043531">
    <property type="term" value="F:ADP binding"/>
    <property type="evidence" value="ECO:0007669"/>
    <property type="project" value="InterPro"/>
</dbReference>
<dbReference type="PRINTS" id="PR00364">
    <property type="entry name" value="DISEASERSIST"/>
</dbReference>